<dbReference type="InterPro" id="IPR002176">
    <property type="entry name" value="X-over_junc_endoDNase_RuvC"/>
</dbReference>
<dbReference type="AlphaFoldDB" id="A0A382X8K8"/>
<dbReference type="GO" id="GO:0006281">
    <property type="term" value="P:DNA repair"/>
    <property type="evidence" value="ECO:0007669"/>
    <property type="project" value="UniProtKB-KW"/>
</dbReference>
<keyword evidence="9" id="KW-0238">DNA-binding</keyword>
<dbReference type="Gene3D" id="3.30.420.10">
    <property type="entry name" value="Ribonuclease H-like superfamily/Ribonuclease H"/>
    <property type="match status" value="1"/>
</dbReference>
<name>A0A382X8K8_9ZZZZ</name>
<dbReference type="SUPFAM" id="SSF53098">
    <property type="entry name" value="Ribonuclease H-like"/>
    <property type="match status" value="1"/>
</dbReference>
<reference evidence="12" key="1">
    <citation type="submission" date="2018-05" db="EMBL/GenBank/DDBJ databases">
        <authorList>
            <person name="Lanie J.A."/>
            <person name="Ng W.-L."/>
            <person name="Kazmierczak K.M."/>
            <person name="Andrzejewski T.M."/>
            <person name="Davidsen T.M."/>
            <person name="Wayne K.J."/>
            <person name="Tettelin H."/>
            <person name="Glass J.I."/>
            <person name="Rusch D."/>
            <person name="Podicherti R."/>
            <person name="Tsui H.-C.T."/>
            <person name="Winkler M.E."/>
        </authorList>
    </citation>
    <scope>NUCLEOTIDE SEQUENCE</scope>
</reference>
<keyword evidence="4" id="KW-0479">Metal-binding</keyword>
<keyword evidence="10" id="KW-0233">DNA recombination</keyword>
<dbReference type="GO" id="GO:0004520">
    <property type="term" value="F:DNA endonuclease activity"/>
    <property type="evidence" value="ECO:0007669"/>
    <property type="project" value="InterPro"/>
</dbReference>
<keyword evidence="2" id="KW-0963">Cytoplasm</keyword>
<dbReference type="EMBL" id="UINC01165317">
    <property type="protein sequence ID" value="SVD66641.1"/>
    <property type="molecule type" value="Genomic_DNA"/>
</dbReference>
<proteinExistence type="inferred from homology"/>
<evidence type="ECO:0000256" key="10">
    <source>
        <dbReference type="ARBA" id="ARBA00023172"/>
    </source>
</evidence>
<keyword evidence="6" id="KW-0227">DNA damage</keyword>
<keyword evidence="8" id="KW-0460">Magnesium</keyword>
<sequence>MLVLGIDSGLANTGYGFVRSVGSKFEMVDSGNIKTAAKVPSPDRLKVISDTLDRLVELHQPQVLAIEELFFSKNVTSALAVGEARGIAKLVAANN</sequence>
<accession>A0A382X8K8</accession>
<dbReference type="GO" id="GO:0003677">
    <property type="term" value="F:DNA binding"/>
    <property type="evidence" value="ECO:0007669"/>
    <property type="project" value="UniProtKB-KW"/>
</dbReference>
<evidence type="ECO:0000256" key="4">
    <source>
        <dbReference type="ARBA" id="ARBA00022723"/>
    </source>
</evidence>
<dbReference type="GO" id="GO:0016787">
    <property type="term" value="F:hydrolase activity"/>
    <property type="evidence" value="ECO:0007669"/>
    <property type="project" value="UniProtKB-KW"/>
</dbReference>
<evidence type="ECO:0000256" key="1">
    <source>
        <dbReference type="ARBA" id="ARBA00009518"/>
    </source>
</evidence>
<evidence type="ECO:0000256" key="11">
    <source>
        <dbReference type="ARBA" id="ARBA00023204"/>
    </source>
</evidence>
<dbReference type="GO" id="GO:0046872">
    <property type="term" value="F:metal ion binding"/>
    <property type="evidence" value="ECO:0007669"/>
    <property type="project" value="UniProtKB-KW"/>
</dbReference>
<evidence type="ECO:0000256" key="9">
    <source>
        <dbReference type="ARBA" id="ARBA00023125"/>
    </source>
</evidence>
<dbReference type="InterPro" id="IPR036397">
    <property type="entry name" value="RNaseH_sf"/>
</dbReference>
<gene>
    <name evidence="12" type="ORF">METZ01_LOCUS419495</name>
</gene>
<dbReference type="Pfam" id="PF02075">
    <property type="entry name" value="RuvC"/>
    <property type="match status" value="1"/>
</dbReference>
<evidence type="ECO:0000256" key="5">
    <source>
        <dbReference type="ARBA" id="ARBA00022759"/>
    </source>
</evidence>
<evidence type="ECO:0000256" key="6">
    <source>
        <dbReference type="ARBA" id="ARBA00022763"/>
    </source>
</evidence>
<protein>
    <submittedName>
        <fullName evidence="12">Uncharacterized protein</fullName>
    </submittedName>
</protein>
<keyword evidence="7" id="KW-0378">Hydrolase</keyword>
<organism evidence="12">
    <name type="scientific">marine metagenome</name>
    <dbReference type="NCBI Taxonomy" id="408172"/>
    <lineage>
        <taxon>unclassified sequences</taxon>
        <taxon>metagenomes</taxon>
        <taxon>ecological metagenomes</taxon>
    </lineage>
</organism>
<keyword evidence="5" id="KW-0255">Endonuclease</keyword>
<dbReference type="GO" id="GO:0006310">
    <property type="term" value="P:DNA recombination"/>
    <property type="evidence" value="ECO:0007669"/>
    <property type="project" value="UniProtKB-KW"/>
</dbReference>
<dbReference type="PANTHER" id="PTHR30194:SF3">
    <property type="entry name" value="CROSSOVER JUNCTION ENDODEOXYRIBONUCLEASE RUVC"/>
    <property type="match status" value="1"/>
</dbReference>
<evidence type="ECO:0000256" key="8">
    <source>
        <dbReference type="ARBA" id="ARBA00022842"/>
    </source>
</evidence>
<keyword evidence="3" id="KW-0540">Nuclease</keyword>
<comment type="similarity">
    <text evidence="1">Belongs to the RuvC family.</text>
</comment>
<evidence type="ECO:0000256" key="3">
    <source>
        <dbReference type="ARBA" id="ARBA00022722"/>
    </source>
</evidence>
<dbReference type="InterPro" id="IPR012337">
    <property type="entry name" value="RNaseH-like_sf"/>
</dbReference>
<evidence type="ECO:0000313" key="12">
    <source>
        <dbReference type="EMBL" id="SVD66641.1"/>
    </source>
</evidence>
<dbReference type="PANTHER" id="PTHR30194">
    <property type="entry name" value="CROSSOVER JUNCTION ENDODEOXYRIBONUCLEASE RUVC"/>
    <property type="match status" value="1"/>
</dbReference>
<dbReference type="PRINTS" id="PR00696">
    <property type="entry name" value="RSOLVASERUVC"/>
</dbReference>
<evidence type="ECO:0000256" key="7">
    <source>
        <dbReference type="ARBA" id="ARBA00022801"/>
    </source>
</evidence>
<keyword evidence="11" id="KW-0234">DNA repair</keyword>
<evidence type="ECO:0000256" key="2">
    <source>
        <dbReference type="ARBA" id="ARBA00022490"/>
    </source>
</evidence>